<sequence length="141" mass="16468">MTNHTARLKITRAQRSRYFWFDLPDGLGRMRSWSSSFISGSAWSFMTITGKPFFLYPEIQSCLGIQDNNYSEKKLFNSGFRRRRAAFHCTQSCPEWERYAFYLVQGLRRLGGYMPSTQELLQPIGAKIGSYAQQHPMMICR</sequence>
<organism evidence="1 2">
    <name type="scientific">Rhizobium lusitanum</name>
    <dbReference type="NCBI Taxonomy" id="293958"/>
    <lineage>
        <taxon>Bacteria</taxon>
        <taxon>Pseudomonadati</taxon>
        <taxon>Pseudomonadota</taxon>
        <taxon>Alphaproteobacteria</taxon>
        <taxon>Hyphomicrobiales</taxon>
        <taxon>Rhizobiaceae</taxon>
        <taxon>Rhizobium/Agrobacterium group</taxon>
        <taxon>Rhizobium</taxon>
    </lineage>
</organism>
<dbReference type="AlphaFoldDB" id="A0A7X0ISK5"/>
<dbReference type="RefSeq" id="WP_246806353.1">
    <property type="nucleotide sequence ID" value="NZ_JACHBG010000007.1"/>
</dbReference>
<evidence type="ECO:0000313" key="1">
    <source>
        <dbReference type="EMBL" id="MBB6486245.1"/>
    </source>
</evidence>
<dbReference type="EMBL" id="JACHBG010000007">
    <property type="protein sequence ID" value="MBB6486245.1"/>
    <property type="molecule type" value="Genomic_DNA"/>
</dbReference>
<accession>A0A7X0ISK5</accession>
<gene>
    <name evidence="1" type="ORF">GGD46_003540</name>
</gene>
<evidence type="ECO:0000313" key="2">
    <source>
        <dbReference type="Proteomes" id="UP000565576"/>
    </source>
</evidence>
<comment type="caution">
    <text evidence="1">The sequence shown here is derived from an EMBL/GenBank/DDBJ whole genome shotgun (WGS) entry which is preliminary data.</text>
</comment>
<proteinExistence type="predicted"/>
<name>A0A7X0ISK5_9HYPH</name>
<protein>
    <submittedName>
        <fullName evidence="1">Uncharacterized protein</fullName>
    </submittedName>
</protein>
<reference evidence="1 2" key="1">
    <citation type="submission" date="2020-08" db="EMBL/GenBank/DDBJ databases">
        <title>Genomic Encyclopedia of Type Strains, Phase IV (KMG-V): Genome sequencing to study the core and pangenomes of soil and plant-associated prokaryotes.</title>
        <authorList>
            <person name="Whitman W."/>
        </authorList>
    </citation>
    <scope>NUCLEOTIDE SEQUENCE [LARGE SCALE GENOMIC DNA]</scope>
    <source>
        <strain evidence="1 2">SEMIA 4060</strain>
    </source>
</reference>
<dbReference type="Proteomes" id="UP000565576">
    <property type="component" value="Unassembled WGS sequence"/>
</dbReference>